<keyword evidence="8" id="KW-1185">Reference proteome</keyword>
<dbReference type="GO" id="GO:0003747">
    <property type="term" value="F:translation release factor activity"/>
    <property type="evidence" value="ECO:0007669"/>
    <property type="project" value="InterPro"/>
</dbReference>
<dbReference type="PANTHER" id="PTHR46203:SF1">
    <property type="entry name" value="MITOCHONDRIAL TRANSLATION RELEASE FACTOR IN RESCUE"/>
    <property type="match status" value="1"/>
</dbReference>
<accession>A0A1E1K489</accession>
<evidence type="ECO:0000313" key="7">
    <source>
        <dbReference type="EMBL" id="CZS92863.1"/>
    </source>
</evidence>
<evidence type="ECO:0000256" key="5">
    <source>
        <dbReference type="SAM" id="MobiDB-lite"/>
    </source>
</evidence>
<evidence type="ECO:0000256" key="2">
    <source>
        <dbReference type="ARBA" id="ARBA00010835"/>
    </source>
</evidence>
<evidence type="ECO:0000313" key="8">
    <source>
        <dbReference type="Proteomes" id="UP000178912"/>
    </source>
</evidence>
<evidence type="ECO:0000256" key="1">
    <source>
        <dbReference type="ARBA" id="ARBA00004173"/>
    </source>
</evidence>
<evidence type="ECO:0000256" key="3">
    <source>
        <dbReference type="ARBA" id="ARBA00022946"/>
    </source>
</evidence>
<keyword evidence="3" id="KW-0809">Transit peptide</keyword>
<protein>
    <submittedName>
        <fullName evidence="7">Related to polypeptide chain release factors</fullName>
    </submittedName>
</protein>
<comment type="subcellular location">
    <subcellularLocation>
        <location evidence="1">Mitochondrion</location>
    </subcellularLocation>
</comment>
<evidence type="ECO:0000259" key="6">
    <source>
        <dbReference type="Pfam" id="PF00472"/>
    </source>
</evidence>
<dbReference type="InterPro" id="IPR052405">
    <property type="entry name" value="Mito_Transl_Release_Factor"/>
</dbReference>
<feature type="domain" description="Prokaryotic-type class I peptide chain release factors" evidence="6">
    <location>
        <begin position="77"/>
        <end position="173"/>
    </location>
</feature>
<dbReference type="GO" id="GO:0005739">
    <property type="term" value="C:mitochondrion"/>
    <property type="evidence" value="ECO:0007669"/>
    <property type="project" value="UniProtKB-SubCell"/>
</dbReference>
<keyword evidence="4" id="KW-0496">Mitochondrion</keyword>
<gene>
    <name evidence="7" type="ORF">RAG0_03369</name>
</gene>
<dbReference type="Pfam" id="PF00472">
    <property type="entry name" value="RF-1"/>
    <property type="match status" value="1"/>
</dbReference>
<dbReference type="FunFam" id="3.30.160.20:FF:000065">
    <property type="entry name" value="Peptidyl-tRNA hydrolase domain protein"/>
    <property type="match status" value="1"/>
</dbReference>
<dbReference type="EMBL" id="FJUX01000014">
    <property type="protein sequence ID" value="CZS92863.1"/>
    <property type="molecule type" value="Genomic_DNA"/>
</dbReference>
<dbReference type="OrthoDB" id="277888at2759"/>
<feature type="compositionally biased region" description="Basic and acidic residues" evidence="5">
    <location>
        <begin position="172"/>
        <end position="202"/>
    </location>
</feature>
<dbReference type="AlphaFoldDB" id="A0A1E1K489"/>
<feature type="region of interest" description="Disordered" evidence="5">
    <location>
        <begin position="152"/>
        <end position="202"/>
    </location>
</feature>
<evidence type="ECO:0000256" key="4">
    <source>
        <dbReference type="ARBA" id="ARBA00023128"/>
    </source>
</evidence>
<comment type="similarity">
    <text evidence="2">Belongs to the prokaryotic/mitochondrial release factor family.</text>
</comment>
<name>A0A1E1K489_9HELO</name>
<reference evidence="8" key="1">
    <citation type="submission" date="2016-03" db="EMBL/GenBank/DDBJ databases">
        <authorList>
            <person name="Guldener U."/>
        </authorList>
    </citation>
    <scope>NUCLEOTIDE SEQUENCE [LARGE SCALE GENOMIC DNA]</scope>
    <source>
        <strain evidence="8">04CH-RAC-A.6.1</strain>
    </source>
</reference>
<dbReference type="Gene3D" id="3.30.160.20">
    <property type="match status" value="1"/>
</dbReference>
<dbReference type="InterPro" id="IPR045853">
    <property type="entry name" value="Pep_chain_release_fac_I_sf"/>
</dbReference>
<proteinExistence type="inferred from homology"/>
<dbReference type="SUPFAM" id="SSF75620">
    <property type="entry name" value="Release factor"/>
    <property type="match status" value="1"/>
</dbReference>
<organism evidence="7 8">
    <name type="scientific">Rhynchosporium agropyri</name>
    <dbReference type="NCBI Taxonomy" id="914238"/>
    <lineage>
        <taxon>Eukaryota</taxon>
        <taxon>Fungi</taxon>
        <taxon>Dikarya</taxon>
        <taxon>Ascomycota</taxon>
        <taxon>Pezizomycotina</taxon>
        <taxon>Leotiomycetes</taxon>
        <taxon>Helotiales</taxon>
        <taxon>Ploettnerulaceae</taxon>
        <taxon>Rhynchosporium</taxon>
    </lineage>
</organism>
<sequence>MSVPLHLIVTIHLPHHSNGITPCTMLRGGLSCIAKGRPILESLPLTRHVQKPTVGVRNITATAPACAKKMPDRPGPIDESEITEAFLKGSGPGGQKINKTSSAVQLKHLPTGLVLKVQATRSRTQNRKIARKMLAERVEEIEKGKESRVAVVAETKKKRKSSAVKKSKRKYRALDVARRDEVEEEGGDGKKEDGGRTGEEEK</sequence>
<dbReference type="GO" id="GO:0032543">
    <property type="term" value="P:mitochondrial translation"/>
    <property type="evidence" value="ECO:0007669"/>
    <property type="project" value="UniProtKB-ARBA"/>
</dbReference>
<dbReference type="Proteomes" id="UP000178912">
    <property type="component" value="Unassembled WGS sequence"/>
</dbReference>
<dbReference type="InterPro" id="IPR000352">
    <property type="entry name" value="Pep_chain_release_fac_I"/>
</dbReference>
<feature type="compositionally biased region" description="Basic residues" evidence="5">
    <location>
        <begin position="156"/>
        <end position="171"/>
    </location>
</feature>
<dbReference type="PANTHER" id="PTHR46203">
    <property type="entry name" value="PROBABLE PEPTIDE CHAIN RELEASE FACTOR C12ORF65"/>
    <property type="match status" value="1"/>
</dbReference>